<dbReference type="InterPro" id="IPR001949">
    <property type="entry name" value="NADH-UbQ_OxRdtase_51kDa_CS"/>
</dbReference>
<accession>A0A934K7V5</accession>
<evidence type="ECO:0000313" key="8">
    <source>
        <dbReference type="Proteomes" id="UP000612893"/>
    </source>
</evidence>
<keyword evidence="3" id="KW-0479">Metal-binding</keyword>
<gene>
    <name evidence="7" type="primary">nuoF</name>
    <name evidence="7" type="ORF">JF922_08495</name>
</gene>
<dbReference type="SUPFAM" id="SSF140490">
    <property type="entry name" value="Nqo1C-terminal domain-like"/>
    <property type="match status" value="1"/>
</dbReference>
<dbReference type="EMBL" id="JAEKNR010000094">
    <property type="protein sequence ID" value="MBJ7598111.1"/>
    <property type="molecule type" value="Genomic_DNA"/>
</dbReference>
<dbReference type="PANTHER" id="PTHR43578:SF3">
    <property type="entry name" value="NADH-QUINONE OXIDOREDUCTASE SUBUNIT F"/>
    <property type="match status" value="1"/>
</dbReference>
<dbReference type="SUPFAM" id="SSF142019">
    <property type="entry name" value="Nqo1 FMN-binding domain-like"/>
    <property type="match status" value="1"/>
</dbReference>
<keyword evidence="4" id="KW-0408">Iron</keyword>
<evidence type="ECO:0000256" key="4">
    <source>
        <dbReference type="ARBA" id="ARBA00023004"/>
    </source>
</evidence>
<dbReference type="Gene3D" id="1.20.1440.230">
    <property type="entry name" value="NADH-ubiquinone oxidoreductase 51kDa subunit, iron-sulphur binding domain"/>
    <property type="match status" value="1"/>
</dbReference>
<dbReference type="FunFam" id="1.20.1440.230:FF:000001">
    <property type="entry name" value="Mitochondrial NADH dehydrogenase flavoprotein 1"/>
    <property type="match status" value="1"/>
</dbReference>
<dbReference type="Pfam" id="PF01512">
    <property type="entry name" value="Complex1_51K"/>
    <property type="match status" value="1"/>
</dbReference>
<keyword evidence="8" id="KW-1185">Reference proteome</keyword>
<dbReference type="AlphaFoldDB" id="A0A934K7V5"/>
<proteinExistence type="inferred from homology"/>
<dbReference type="GO" id="GO:0008137">
    <property type="term" value="F:NADH dehydrogenase (ubiquinone) activity"/>
    <property type="evidence" value="ECO:0007669"/>
    <property type="project" value="InterPro"/>
</dbReference>
<dbReference type="Gene3D" id="3.10.20.600">
    <property type="match status" value="1"/>
</dbReference>
<dbReference type="InterPro" id="IPR019575">
    <property type="entry name" value="Nuop51_4Fe4S-bd"/>
</dbReference>
<feature type="domain" description="NADH-ubiquinone oxidoreductase 51kDa subunit iron-sulphur binding" evidence="6">
    <location>
        <begin position="342"/>
        <end position="387"/>
    </location>
</feature>
<keyword evidence="2" id="KW-0004">4Fe-4S</keyword>
<dbReference type="Proteomes" id="UP000612893">
    <property type="component" value="Unassembled WGS sequence"/>
</dbReference>
<evidence type="ECO:0000256" key="2">
    <source>
        <dbReference type="ARBA" id="ARBA00022485"/>
    </source>
</evidence>
<evidence type="ECO:0000259" key="6">
    <source>
        <dbReference type="SMART" id="SM00928"/>
    </source>
</evidence>
<dbReference type="InterPro" id="IPR019554">
    <property type="entry name" value="Soluble_ligand-bd"/>
</dbReference>
<dbReference type="Gene3D" id="6.10.250.1450">
    <property type="match status" value="1"/>
</dbReference>
<keyword evidence="5" id="KW-0411">Iron-sulfur</keyword>
<dbReference type="InterPro" id="IPR011538">
    <property type="entry name" value="Nuo51_FMN-bd"/>
</dbReference>
<dbReference type="Gene3D" id="3.40.50.11540">
    <property type="entry name" value="NADH-ubiquinone oxidoreductase 51kDa subunit"/>
    <property type="match status" value="1"/>
</dbReference>
<reference evidence="7" key="1">
    <citation type="submission" date="2020-10" db="EMBL/GenBank/DDBJ databases">
        <title>Ca. Dormibacterota MAGs.</title>
        <authorList>
            <person name="Montgomery K."/>
        </authorList>
    </citation>
    <scope>NUCLEOTIDE SEQUENCE [LARGE SCALE GENOMIC DNA]</scope>
    <source>
        <strain evidence="7">SC8812_S17_10</strain>
    </source>
</reference>
<dbReference type="PROSITE" id="PS00645">
    <property type="entry name" value="COMPLEX1_51K_2"/>
    <property type="match status" value="1"/>
</dbReference>
<dbReference type="SMART" id="SM00928">
    <property type="entry name" value="NADH_4Fe-4S"/>
    <property type="match status" value="1"/>
</dbReference>
<evidence type="ECO:0000256" key="1">
    <source>
        <dbReference type="ARBA" id="ARBA00007523"/>
    </source>
</evidence>
<dbReference type="Pfam" id="PF10589">
    <property type="entry name" value="NADH_4Fe-4S"/>
    <property type="match status" value="1"/>
</dbReference>
<dbReference type="Pfam" id="PF10531">
    <property type="entry name" value="SLBB"/>
    <property type="match status" value="1"/>
</dbReference>
<dbReference type="InterPro" id="IPR037225">
    <property type="entry name" value="Nuo51_FMN-bd_sf"/>
</dbReference>
<sequence>MSSERSETLRGSYGEARHHLLTGLFGTEGLHRLPVYREHGGYGALRKAMFEMAPEEITAEVKTSGLRGRGGAGFPTGTKWGFIPKDVTGPKYVVINADEAEPGTTKDRYIMENSPHMLLEGILIACLAIGAHQGWIYLRGEYDGPFRMLTAAIAELRAEGILGPRPFDRDYPLDIQIYRGHGAYICGEETALLESLEGKRAQPRSRPPFPAVKGAWGRPTLINNVETLSTVPWIVNHGGAEYAKFGKGSAKGTRLVSVSGNVQNPGVFEIEIGISFREVIMDLAGGPPPGRRVKAFWPGGCSAPVLPEWGLDVSTDFEEVARAGSMAGSGGIIVMDDTHCMVKAARRILQFYAHESCGKCTPCRVGGNWAVRTYDRVLAGQGSEVELAIFDSIEQSLQNGRCLCALGDSAGFQINSTMKHFRSEYEEHCLEHRCSVEDRVVAASA</sequence>
<dbReference type="FunFam" id="3.40.50.11540:FF:000001">
    <property type="entry name" value="NADH dehydrogenase [ubiquinone] flavoprotein 1, mitochondrial"/>
    <property type="match status" value="1"/>
</dbReference>
<dbReference type="GO" id="GO:0010181">
    <property type="term" value="F:FMN binding"/>
    <property type="evidence" value="ECO:0007669"/>
    <property type="project" value="InterPro"/>
</dbReference>
<evidence type="ECO:0000313" key="7">
    <source>
        <dbReference type="EMBL" id="MBJ7598111.1"/>
    </source>
</evidence>
<comment type="caution">
    <text evidence="7">The sequence shown here is derived from an EMBL/GenBank/DDBJ whole genome shotgun (WGS) entry which is preliminary data.</text>
</comment>
<dbReference type="PANTHER" id="PTHR43578">
    <property type="entry name" value="NADH-QUINONE OXIDOREDUCTASE SUBUNIT F"/>
    <property type="match status" value="1"/>
</dbReference>
<organism evidence="7 8">
    <name type="scientific">Candidatus Nephthysia bennettiae</name>
    <dbReference type="NCBI Taxonomy" id="3127016"/>
    <lineage>
        <taxon>Bacteria</taxon>
        <taxon>Bacillati</taxon>
        <taxon>Candidatus Dormiibacterota</taxon>
        <taxon>Candidatus Dormibacteria</taxon>
        <taxon>Candidatus Dormibacterales</taxon>
        <taxon>Candidatus Dormibacteraceae</taxon>
        <taxon>Candidatus Nephthysia</taxon>
    </lineage>
</organism>
<comment type="similarity">
    <text evidence="1">Belongs to the complex I 51 kDa subunit family.</text>
</comment>
<protein>
    <submittedName>
        <fullName evidence="7">NADH-quinone oxidoreductase subunit NuoF</fullName>
    </submittedName>
</protein>
<dbReference type="SUPFAM" id="SSF142984">
    <property type="entry name" value="Nqo1 middle domain-like"/>
    <property type="match status" value="1"/>
</dbReference>
<dbReference type="InterPro" id="IPR037207">
    <property type="entry name" value="Nuop51_4Fe4S-bd_sf"/>
</dbReference>
<dbReference type="GO" id="GO:0046872">
    <property type="term" value="F:metal ion binding"/>
    <property type="evidence" value="ECO:0007669"/>
    <property type="project" value="UniProtKB-KW"/>
</dbReference>
<evidence type="ECO:0000256" key="5">
    <source>
        <dbReference type="ARBA" id="ARBA00023014"/>
    </source>
</evidence>
<evidence type="ECO:0000256" key="3">
    <source>
        <dbReference type="ARBA" id="ARBA00022723"/>
    </source>
</evidence>
<dbReference type="RefSeq" id="WP_338200854.1">
    <property type="nucleotide sequence ID" value="NZ_JAEKNR010000094.1"/>
</dbReference>
<dbReference type="GO" id="GO:0051539">
    <property type="term" value="F:4 iron, 4 sulfur cluster binding"/>
    <property type="evidence" value="ECO:0007669"/>
    <property type="project" value="UniProtKB-KW"/>
</dbReference>
<dbReference type="NCBIfam" id="NF010120">
    <property type="entry name" value="PRK13596.1"/>
    <property type="match status" value="1"/>
</dbReference>
<name>A0A934K7V5_9BACT</name>